<evidence type="ECO:0000313" key="2">
    <source>
        <dbReference type="Proteomes" id="UP000265140"/>
    </source>
</evidence>
<accession>A0AAY5KPR1</accession>
<protein>
    <submittedName>
        <fullName evidence="1">Uncharacterized protein</fullName>
    </submittedName>
</protein>
<dbReference type="Proteomes" id="UP000265140">
    <property type="component" value="Chromosome 4"/>
</dbReference>
<proteinExistence type="predicted"/>
<dbReference type="GeneTree" id="ENSGT01110000268325"/>
<organism evidence="1 2">
    <name type="scientific">Esox lucius</name>
    <name type="common">Northern pike</name>
    <dbReference type="NCBI Taxonomy" id="8010"/>
    <lineage>
        <taxon>Eukaryota</taxon>
        <taxon>Metazoa</taxon>
        <taxon>Chordata</taxon>
        <taxon>Craniata</taxon>
        <taxon>Vertebrata</taxon>
        <taxon>Euteleostomi</taxon>
        <taxon>Actinopterygii</taxon>
        <taxon>Neopterygii</taxon>
        <taxon>Teleostei</taxon>
        <taxon>Protacanthopterygii</taxon>
        <taxon>Esociformes</taxon>
        <taxon>Esocidae</taxon>
        <taxon>Esox</taxon>
    </lineage>
</organism>
<reference evidence="1" key="3">
    <citation type="submission" date="2025-09" db="UniProtKB">
        <authorList>
            <consortium name="Ensembl"/>
        </authorList>
    </citation>
    <scope>IDENTIFICATION</scope>
</reference>
<name>A0AAY5KPR1_ESOLU</name>
<reference evidence="1 2" key="1">
    <citation type="submission" date="2020-02" db="EMBL/GenBank/DDBJ databases">
        <title>Esox lucius (northern pike) genome, fEsoLuc1, primary haplotype.</title>
        <authorList>
            <person name="Myers G."/>
            <person name="Karagic N."/>
            <person name="Meyer A."/>
            <person name="Pippel M."/>
            <person name="Reichard M."/>
            <person name="Winkler S."/>
            <person name="Tracey A."/>
            <person name="Sims Y."/>
            <person name="Howe K."/>
            <person name="Rhie A."/>
            <person name="Formenti G."/>
            <person name="Durbin R."/>
            <person name="Fedrigo O."/>
            <person name="Jarvis E.D."/>
        </authorList>
    </citation>
    <scope>NUCLEOTIDE SEQUENCE [LARGE SCALE GENOMIC DNA]</scope>
</reference>
<keyword evidence="2" id="KW-1185">Reference proteome</keyword>
<evidence type="ECO:0000313" key="1">
    <source>
        <dbReference type="Ensembl" id="ENSELUP00000091138.1"/>
    </source>
</evidence>
<sequence>NCLLDSPTKLFVSLSQVQLGHTEYPSLFYGSLLQFSPRNAPPGSLPVVLWNRTDPETSELGRGGLGSDGRVWVAERVTQTDQGNYTILDDNGKVISRSQLTVNGELQKLHGHLDGLKGETQSFRNFTDIWMG</sequence>
<reference evidence="1" key="2">
    <citation type="submission" date="2025-08" db="UniProtKB">
        <authorList>
            <consortium name="Ensembl"/>
        </authorList>
    </citation>
    <scope>IDENTIFICATION</scope>
</reference>
<dbReference type="AlphaFoldDB" id="A0AAY5KPR1"/>
<dbReference type="Ensembl" id="ENSELUT00000074676.2">
    <property type="protein sequence ID" value="ENSELUP00000091138.1"/>
    <property type="gene ID" value="ENSELUG00000026332.2"/>
</dbReference>